<dbReference type="GO" id="GO:0006635">
    <property type="term" value="P:fatty acid beta-oxidation"/>
    <property type="evidence" value="ECO:0007669"/>
    <property type="project" value="TreeGrafter"/>
</dbReference>
<organism evidence="5">
    <name type="scientific">freshwater metagenome</name>
    <dbReference type="NCBI Taxonomy" id="449393"/>
    <lineage>
        <taxon>unclassified sequences</taxon>
        <taxon>metagenomes</taxon>
        <taxon>ecological metagenomes</taxon>
    </lineage>
</organism>
<dbReference type="InterPro" id="IPR018376">
    <property type="entry name" value="Enoyl-CoA_hyd/isom_CS"/>
</dbReference>
<dbReference type="EMBL" id="CAFBMC010000088">
    <property type="protein sequence ID" value="CAB4907278.1"/>
    <property type="molecule type" value="Genomic_DNA"/>
</dbReference>
<dbReference type="Pfam" id="PF00378">
    <property type="entry name" value="ECH_1"/>
    <property type="match status" value="1"/>
</dbReference>
<name>A0A6J7SJS3_9ZZZZ</name>
<evidence type="ECO:0000256" key="1">
    <source>
        <dbReference type="ARBA" id="ARBA00005254"/>
    </source>
</evidence>
<accession>A0A6J7SJS3</accession>
<comment type="similarity">
    <text evidence="1">Belongs to the enoyl-CoA hydratase/isomerase family.</text>
</comment>
<dbReference type="GO" id="GO:0016829">
    <property type="term" value="F:lyase activity"/>
    <property type="evidence" value="ECO:0007669"/>
    <property type="project" value="UniProtKB-KW"/>
</dbReference>
<dbReference type="PANTHER" id="PTHR11941:SF169">
    <property type="entry name" value="(7AS)-7A-METHYL-1,5-DIOXO-2,3,5,6,7,7A-HEXAHYDRO-1H-INDENE-CARBOXYL-COA HYDROLASE"/>
    <property type="match status" value="1"/>
</dbReference>
<dbReference type="AlphaFoldDB" id="A0A6J7SJS3"/>
<evidence type="ECO:0000256" key="2">
    <source>
        <dbReference type="ARBA" id="ARBA00023098"/>
    </source>
</evidence>
<dbReference type="EMBL" id="CAFBPZ010000082">
    <property type="protein sequence ID" value="CAB5040520.1"/>
    <property type="molecule type" value="Genomic_DNA"/>
</dbReference>
<dbReference type="CDD" id="cd06558">
    <property type="entry name" value="crotonase-like"/>
    <property type="match status" value="1"/>
</dbReference>
<protein>
    <submittedName>
        <fullName evidence="5">Unannotated protein</fullName>
    </submittedName>
</protein>
<dbReference type="Gene3D" id="3.90.226.10">
    <property type="entry name" value="2-enoyl-CoA Hydratase, Chain A, domain 1"/>
    <property type="match status" value="1"/>
</dbReference>
<keyword evidence="3" id="KW-0456">Lyase</keyword>
<reference evidence="5" key="1">
    <citation type="submission" date="2020-05" db="EMBL/GenBank/DDBJ databases">
        <authorList>
            <person name="Chiriac C."/>
            <person name="Salcher M."/>
            <person name="Ghai R."/>
            <person name="Kavagutti S V."/>
        </authorList>
    </citation>
    <scope>NUCLEOTIDE SEQUENCE</scope>
</reference>
<dbReference type="Gene3D" id="1.10.12.10">
    <property type="entry name" value="Lyase 2-enoyl-coa Hydratase, Chain A, domain 2"/>
    <property type="match status" value="1"/>
</dbReference>
<evidence type="ECO:0000313" key="5">
    <source>
        <dbReference type="EMBL" id="CAB5040520.1"/>
    </source>
</evidence>
<proteinExistence type="inferred from homology"/>
<evidence type="ECO:0000313" key="4">
    <source>
        <dbReference type="EMBL" id="CAB4907278.1"/>
    </source>
</evidence>
<keyword evidence="2" id="KW-0443">Lipid metabolism</keyword>
<gene>
    <name evidence="4" type="ORF">UFOPK3495_01347</name>
    <name evidence="5" type="ORF">UFOPK4237_01156</name>
</gene>
<dbReference type="InterPro" id="IPR014748">
    <property type="entry name" value="Enoyl-CoA_hydra_C"/>
</dbReference>
<dbReference type="PANTHER" id="PTHR11941">
    <property type="entry name" value="ENOYL-COA HYDRATASE-RELATED"/>
    <property type="match status" value="1"/>
</dbReference>
<sequence>MRSEQRGRILVVVIDRPEKRNAINADVTAGIDAALNELDDNPELWAGVITGTPTMFSAGTDISSRDARATERGGEYGVIRRERAKPLIAAVEGNALGGGFEIALACDLIVASTTARFGLPEAQRGVIATSGALFRAMRALPINVAREMLIAGTVLSADRAFQLGLVAEVTPPEAACDAAVALAERICLASPFSVRQTLAAINRQLKEDDAAGWAATSIAVEAILASEDMKEGSEAFFQKRTPQWKGR</sequence>
<dbReference type="InterPro" id="IPR029045">
    <property type="entry name" value="ClpP/crotonase-like_dom_sf"/>
</dbReference>
<evidence type="ECO:0000256" key="3">
    <source>
        <dbReference type="ARBA" id="ARBA00023239"/>
    </source>
</evidence>
<dbReference type="SUPFAM" id="SSF52096">
    <property type="entry name" value="ClpP/crotonase"/>
    <property type="match status" value="1"/>
</dbReference>
<dbReference type="InterPro" id="IPR001753">
    <property type="entry name" value="Enoyl-CoA_hydra/iso"/>
</dbReference>
<dbReference type="PROSITE" id="PS00166">
    <property type="entry name" value="ENOYL_COA_HYDRATASE"/>
    <property type="match status" value="1"/>
</dbReference>